<dbReference type="SUPFAM" id="SSF52777">
    <property type="entry name" value="CoA-dependent acyltransferases"/>
    <property type="match status" value="2"/>
</dbReference>
<dbReference type="GO" id="GO:0005829">
    <property type="term" value="C:cytosol"/>
    <property type="evidence" value="ECO:0007669"/>
    <property type="project" value="TreeGrafter"/>
</dbReference>
<name>A0A1G6RW36_9ACTN</name>
<organism evidence="2 3">
    <name type="scientific">Streptomyces prasinopilosus</name>
    <dbReference type="NCBI Taxonomy" id="67344"/>
    <lineage>
        <taxon>Bacteria</taxon>
        <taxon>Bacillati</taxon>
        <taxon>Actinomycetota</taxon>
        <taxon>Actinomycetes</taxon>
        <taxon>Kitasatosporales</taxon>
        <taxon>Streptomycetaceae</taxon>
        <taxon>Streptomyces</taxon>
    </lineage>
</organism>
<dbReference type="Pfam" id="PF00668">
    <property type="entry name" value="Condensation"/>
    <property type="match status" value="1"/>
</dbReference>
<accession>A0A1G6RW36</accession>
<reference evidence="3" key="1">
    <citation type="submission" date="2016-10" db="EMBL/GenBank/DDBJ databases">
        <authorList>
            <person name="Varghese N."/>
            <person name="Submissions S."/>
        </authorList>
    </citation>
    <scope>NUCLEOTIDE SEQUENCE [LARGE SCALE GENOMIC DNA]</scope>
    <source>
        <strain evidence="3">CGMCC 4.3504</strain>
    </source>
</reference>
<dbReference type="EMBL" id="FMZK01000005">
    <property type="protein sequence ID" value="SDD08799.1"/>
    <property type="molecule type" value="Genomic_DNA"/>
</dbReference>
<dbReference type="Gene3D" id="3.30.559.30">
    <property type="entry name" value="Nonribosomal peptide synthetase, condensation domain"/>
    <property type="match status" value="1"/>
</dbReference>
<protein>
    <submittedName>
        <fullName evidence="2">Condensation domain-containing protein</fullName>
    </submittedName>
</protein>
<dbReference type="GO" id="GO:0009239">
    <property type="term" value="P:enterobactin biosynthetic process"/>
    <property type="evidence" value="ECO:0007669"/>
    <property type="project" value="TreeGrafter"/>
</dbReference>
<dbReference type="Gene3D" id="3.30.559.10">
    <property type="entry name" value="Chloramphenicol acetyltransferase-like domain"/>
    <property type="match status" value="1"/>
</dbReference>
<dbReference type="STRING" id="67344.SAMN05216505_10541"/>
<feature type="domain" description="Condensation" evidence="1">
    <location>
        <begin position="40"/>
        <end position="382"/>
    </location>
</feature>
<dbReference type="GO" id="GO:0031177">
    <property type="term" value="F:phosphopantetheine binding"/>
    <property type="evidence" value="ECO:0007669"/>
    <property type="project" value="TreeGrafter"/>
</dbReference>
<dbReference type="InterPro" id="IPR001242">
    <property type="entry name" value="Condensation_dom"/>
</dbReference>
<dbReference type="RefSeq" id="WP_055571671.1">
    <property type="nucleotide sequence ID" value="NZ_FMZK01000005.1"/>
</dbReference>
<gene>
    <name evidence="2" type="ORF">SAMN05216505_10541</name>
</gene>
<dbReference type="InterPro" id="IPR023213">
    <property type="entry name" value="CAT-like_dom_sf"/>
</dbReference>
<dbReference type="GO" id="GO:0043041">
    <property type="term" value="P:amino acid activation for nonribosomal peptide biosynthetic process"/>
    <property type="evidence" value="ECO:0007669"/>
    <property type="project" value="TreeGrafter"/>
</dbReference>
<dbReference type="GO" id="GO:0008610">
    <property type="term" value="P:lipid biosynthetic process"/>
    <property type="evidence" value="ECO:0007669"/>
    <property type="project" value="UniProtKB-ARBA"/>
</dbReference>
<dbReference type="PANTHER" id="PTHR45527:SF1">
    <property type="entry name" value="FATTY ACID SYNTHASE"/>
    <property type="match status" value="1"/>
</dbReference>
<keyword evidence="3" id="KW-1185">Reference proteome</keyword>
<dbReference type="AlphaFoldDB" id="A0A1G6RW36"/>
<dbReference type="PANTHER" id="PTHR45527">
    <property type="entry name" value="NONRIBOSOMAL PEPTIDE SYNTHETASE"/>
    <property type="match status" value="1"/>
</dbReference>
<dbReference type="GO" id="GO:0047527">
    <property type="term" value="F:2,3-dihydroxybenzoate-serine ligase activity"/>
    <property type="evidence" value="ECO:0007669"/>
    <property type="project" value="TreeGrafter"/>
</dbReference>
<evidence type="ECO:0000313" key="2">
    <source>
        <dbReference type="EMBL" id="SDD08799.1"/>
    </source>
</evidence>
<evidence type="ECO:0000313" key="3">
    <source>
        <dbReference type="Proteomes" id="UP000182100"/>
    </source>
</evidence>
<sequence length="475" mass="52147">MYAMKLVEADRGAELRASFTQEERLATGRNVHLQNNVLTFGCRVEGPLDTERLRQAYLALQARHESLRLIFPQHRAGPVGAALSDHGDGSGPRVSVRAPDDSGFHVVDAGSVDPATGLHRAQALVAEVAGAPFDLAAGPMVRLVCVRISSGLHLVGCVVDHIIVDGESCRIMAEDLFRLYAADAADTARLPALTTQFLDFAHSERLHLRGRTLDRLLAYWRRKLDGVGAIPPSHLRAPDAAAGARPATGARLLVRRTAIEPSSCDRLRQAVRQRRATSTAVFAAALKETVRRHRLALGLPPDRAGDVAIMSSISNRHRREVQHSVGYFATPCVLRTDLSDAPPFTELVRRETGTLLGALRHQELPHALMTRELDPARYGARHGGDPGAVPEYVNFDVSEAGGAWSFTREGLRVTMVRIPRNEVPRGGVRLLVRDERERILVELRTDASLFEPQWADTFLADYMALVESFAQQTPQ</sequence>
<dbReference type="GO" id="GO:0009366">
    <property type="term" value="C:enterobactin synthetase complex"/>
    <property type="evidence" value="ECO:0007669"/>
    <property type="project" value="TreeGrafter"/>
</dbReference>
<proteinExistence type="predicted"/>
<evidence type="ECO:0000259" key="1">
    <source>
        <dbReference type="Pfam" id="PF00668"/>
    </source>
</evidence>
<dbReference type="Proteomes" id="UP000182100">
    <property type="component" value="Unassembled WGS sequence"/>
</dbReference>